<protein>
    <recommendedName>
        <fullName evidence="3">Zinc finger PHD-type domain-containing protein</fullName>
    </recommendedName>
</protein>
<proteinExistence type="predicted"/>
<keyword evidence="2" id="KW-1185">Reference proteome</keyword>
<dbReference type="InterPro" id="IPR011011">
    <property type="entry name" value="Znf_FYVE_PHD"/>
</dbReference>
<dbReference type="Gene3D" id="3.30.40.10">
    <property type="entry name" value="Zinc/RING finger domain, C3HC4 (zinc finger)"/>
    <property type="match status" value="1"/>
</dbReference>
<evidence type="ECO:0000313" key="1">
    <source>
        <dbReference type="EMBL" id="KAL1375417.1"/>
    </source>
</evidence>
<organism evidence="1 2">
    <name type="scientific">Culex pipiens pipiens</name>
    <name type="common">Northern house mosquito</name>
    <dbReference type="NCBI Taxonomy" id="38569"/>
    <lineage>
        <taxon>Eukaryota</taxon>
        <taxon>Metazoa</taxon>
        <taxon>Ecdysozoa</taxon>
        <taxon>Arthropoda</taxon>
        <taxon>Hexapoda</taxon>
        <taxon>Insecta</taxon>
        <taxon>Pterygota</taxon>
        <taxon>Neoptera</taxon>
        <taxon>Endopterygota</taxon>
        <taxon>Diptera</taxon>
        <taxon>Nematocera</taxon>
        <taxon>Culicoidea</taxon>
        <taxon>Culicidae</taxon>
        <taxon>Culicinae</taxon>
        <taxon>Culicini</taxon>
        <taxon>Culex</taxon>
        <taxon>Culex</taxon>
    </lineage>
</organism>
<dbReference type="Proteomes" id="UP001562425">
    <property type="component" value="Unassembled WGS sequence"/>
</dbReference>
<evidence type="ECO:0008006" key="3">
    <source>
        <dbReference type="Google" id="ProtNLM"/>
    </source>
</evidence>
<evidence type="ECO:0000313" key="2">
    <source>
        <dbReference type="Proteomes" id="UP001562425"/>
    </source>
</evidence>
<sequence>MFSLPITKLKQLSVKTIHNSNKPQQFLGQIYFVHHTTPMADCPLLDSPVCRDARTVTCSRGCGRTVHAACVGLTEIQLHVITTAPGMFWRCNDCVDERNQRLGEPPIDRVRNRAGPQPSRFDEYEPQCSLAMCVYGESGIDR</sequence>
<comment type="caution">
    <text evidence="1">The sequence shown here is derived from an EMBL/GenBank/DDBJ whole genome shotgun (WGS) entry which is preliminary data.</text>
</comment>
<gene>
    <name evidence="1" type="ORF">pipiens_004673</name>
</gene>
<dbReference type="EMBL" id="JBEHCU010012493">
    <property type="protein sequence ID" value="KAL1375417.1"/>
    <property type="molecule type" value="Genomic_DNA"/>
</dbReference>
<accession>A0ABD1CGA4</accession>
<name>A0ABD1CGA4_CULPP</name>
<dbReference type="InterPro" id="IPR013083">
    <property type="entry name" value="Znf_RING/FYVE/PHD"/>
</dbReference>
<reference evidence="1 2" key="1">
    <citation type="submission" date="2024-05" db="EMBL/GenBank/DDBJ databases">
        <title>Culex pipiens pipiens assembly and annotation.</title>
        <authorList>
            <person name="Alout H."/>
            <person name="Durand T."/>
        </authorList>
    </citation>
    <scope>NUCLEOTIDE SEQUENCE [LARGE SCALE GENOMIC DNA]</scope>
    <source>
        <strain evidence="1">HA-2024</strain>
        <tissue evidence="1">Whole body</tissue>
    </source>
</reference>
<dbReference type="AlphaFoldDB" id="A0ABD1CGA4"/>
<dbReference type="SUPFAM" id="SSF57903">
    <property type="entry name" value="FYVE/PHD zinc finger"/>
    <property type="match status" value="1"/>
</dbReference>